<keyword evidence="8" id="KW-1185">Reference proteome</keyword>
<dbReference type="GO" id="GO:0005524">
    <property type="term" value="F:ATP binding"/>
    <property type="evidence" value="ECO:0007669"/>
    <property type="project" value="UniProtKB-KW"/>
</dbReference>
<dbReference type="SUPFAM" id="SSF90123">
    <property type="entry name" value="ABC transporter transmembrane region"/>
    <property type="match status" value="1"/>
</dbReference>
<dbReference type="KEGG" id="ppsc:EHS13_17835"/>
<evidence type="ECO:0000259" key="6">
    <source>
        <dbReference type="PROSITE" id="PS50929"/>
    </source>
</evidence>
<organism evidence="7 8">
    <name type="scientific">Paenibacillus psychroresistens</name>
    <dbReference type="NCBI Taxonomy" id="1778678"/>
    <lineage>
        <taxon>Bacteria</taxon>
        <taxon>Bacillati</taxon>
        <taxon>Bacillota</taxon>
        <taxon>Bacilli</taxon>
        <taxon>Bacillales</taxon>
        <taxon>Paenibacillaceae</taxon>
        <taxon>Paenibacillus</taxon>
    </lineage>
</organism>
<dbReference type="EMBL" id="CP034235">
    <property type="protein sequence ID" value="QGQ96603.1"/>
    <property type="molecule type" value="Genomic_DNA"/>
</dbReference>
<feature type="domain" description="ABC transmembrane type-1" evidence="6">
    <location>
        <begin position="33"/>
        <end position="145"/>
    </location>
</feature>
<dbReference type="InterPro" id="IPR036640">
    <property type="entry name" value="ABC1_TM_sf"/>
</dbReference>
<keyword evidence="7" id="KW-0067">ATP-binding</keyword>
<evidence type="ECO:0000256" key="4">
    <source>
        <dbReference type="ARBA" id="ARBA00023136"/>
    </source>
</evidence>
<reference evidence="8" key="1">
    <citation type="submission" date="2018-11" db="EMBL/GenBank/DDBJ databases">
        <title>Complete genome sequence of Paenibacillus sp. ML311-T8.</title>
        <authorList>
            <person name="Nam Y.-D."/>
            <person name="Kang J."/>
            <person name="Chung W.-H."/>
            <person name="Park Y.S."/>
        </authorList>
    </citation>
    <scope>NUCLEOTIDE SEQUENCE [LARGE SCALE GENOMIC DNA]</scope>
    <source>
        <strain evidence="8">ML311-T8</strain>
    </source>
</reference>
<keyword evidence="2 5" id="KW-0812">Transmembrane</keyword>
<dbReference type="GO" id="GO:0005886">
    <property type="term" value="C:plasma membrane"/>
    <property type="evidence" value="ECO:0007669"/>
    <property type="project" value="UniProtKB-SubCell"/>
</dbReference>
<evidence type="ECO:0000256" key="3">
    <source>
        <dbReference type="ARBA" id="ARBA00022989"/>
    </source>
</evidence>
<evidence type="ECO:0000313" key="7">
    <source>
        <dbReference type="EMBL" id="QGQ96603.1"/>
    </source>
</evidence>
<name>A0A6B8RM28_9BACL</name>
<keyword evidence="7" id="KW-0547">Nucleotide-binding</keyword>
<sequence length="145" mass="16836">MKRLETFKALTRDIDGIKKPLIALGFFKVWNLIFGLIPLFLYSFLVNRVLVDKDMNELWPVIIGYLAVFLFATMGIAVSKKFSNRLILKYDLRIKIKLLKKYTRLDTNVYSKYSIGDVKSRIDNDSVVAGNFFETHVLEFIYAVV</sequence>
<dbReference type="Proteomes" id="UP000426246">
    <property type="component" value="Chromosome"/>
</dbReference>
<evidence type="ECO:0000256" key="5">
    <source>
        <dbReference type="SAM" id="Phobius"/>
    </source>
</evidence>
<dbReference type="InterPro" id="IPR011527">
    <property type="entry name" value="ABC1_TM_dom"/>
</dbReference>
<evidence type="ECO:0000256" key="2">
    <source>
        <dbReference type="ARBA" id="ARBA00022692"/>
    </source>
</evidence>
<dbReference type="RefSeq" id="WP_155701675.1">
    <property type="nucleotide sequence ID" value="NZ_CP034235.1"/>
</dbReference>
<evidence type="ECO:0000256" key="1">
    <source>
        <dbReference type="ARBA" id="ARBA00004651"/>
    </source>
</evidence>
<dbReference type="PROSITE" id="PS50929">
    <property type="entry name" value="ABC_TM1F"/>
    <property type="match status" value="1"/>
</dbReference>
<comment type="subcellular location">
    <subcellularLocation>
        <location evidence="1">Cell membrane</location>
        <topology evidence="1">Multi-pass membrane protein</topology>
    </subcellularLocation>
</comment>
<proteinExistence type="predicted"/>
<dbReference type="GO" id="GO:0140359">
    <property type="term" value="F:ABC-type transporter activity"/>
    <property type="evidence" value="ECO:0007669"/>
    <property type="project" value="InterPro"/>
</dbReference>
<dbReference type="Gene3D" id="1.20.1560.10">
    <property type="entry name" value="ABC transporter type 1, transmembrane domain"/>
    <property type="match status" value="1"/>
</dbReference>
<feature type="transmembrane region" description="Helical" evidence="5">
    <location>
        <begin position="58"/>
        <end position="79"/>
    </location>
</feature>
<gene>
    <name evidence="7" type="ORF">EHS13_17835</name>
</gene>
<dbReference type="AlphaFoldDB" id="A0A6B8RM28"/>
<evidence type="ECO:0000313" key="8">
    <source>
        <dbReference type="Proteomes" id="UP000426246"/>
    </source>
</evidence>
<feature type="transmembrane region" description="Helical" evidence="5">
    <location>
        <begin position="21"/>
        <end position="46"/>
    </location>
</feature>
<dbReference type="OrthoDB" id="9762778at2"/>
<protein>
    <submittedName>
        <fullName evidence="7">ABC transporter ATP-binding protein</fullName>
    </submittedName>
</protein>
<accession>A0A6B8RM28</accession>
<keyword evidence="3 5" id="KW-1133">Transmembrane helix</keyword>
<keyword evidence="4 5" id="KW-0472">Membrane</keyword>